<dbReference type="Gene3D" id="3.40.50.720">
    <property type="entry name" value="NAD(P)-binding Rossmann-like Domain"/>
    <property type="match status" value="1"/>
</dbReference>
<dbReference type="InterPro" id="IPR000594">
    <property type="entry name" value="ThiF_NAD_FAD-bd"/>
</dbReference>
<feature type="domain" description="THIF-type NAD/FAD binding fold" evidence="1">
    <location>
        <begin position="171"/>
        <end position="299"/>
    </location>
</feature>
<gene>
    <name evidence="3" type="ORF">JYB85_02850</name>
</gene>
<dbReference type="NCBIfam" id="NF004804">
    <property type="entry name" value="PRK06153.1-3"/>
    <property type="match status" value="1"/>
</dbReference>
<evidence type="ECO:0000313" key="4">
    <source>
        <dbReference type="Proteomes" id="UP000663207"/>
    </source>
</evidence>
<keyword evidence="3" id="KW-0548">Nucleotidyltransferase</keyword>
<dbReference type="RefSeq" id="WP_207380973.1">
    <property type="nucleotide sequence ID" value="NZ_CP071502.1"/>
</dbReference>
<dbReference type="InterPro" id="IPR035985">
    <property type="entry name" value="Ubiquitin-activating_enz"/>
</dbReference>
<proteinExistence type="predicted"/>
<dbReference type="SUPFAM" id="SSF69572">
    <property type="entry name" value="Activating enzymes of the ubiquitin-like proteins"/>
    <property type="match status" value="1"/>
</dbReference>
<accession>A0ABX7R1V5</accession>
<dbReference type="InterPro" id="IPR046741">
    <property type="entry name" value="DUF6791"/>
</dbReference>
<name>A0ABX7R1V5_9GAMM</name>
<reference evidence="3 4" key="1">
    <citation type="submission" date="2021-03" db="EMBL/GenBank/DDBJ databases">
        <title>Novel species identification of genus Shewanella.</title>
        <authorList>
            <person name="Liu G."/>
            <person name="Zhang Q."/>
        </authorList>
    </citation>
    <scope>NUCLEOTIDE SEQUENCE [LARGE SCALE GENOMIC DNA]</scope>
    <source>
        <strain evidence="3 4">FJAT-52962</strain>
    </source>
</reference>
<dbReference type="EMBL" id="CP071502">
    <property type="protein sequence ID" value="QSX37799.1"/>
    <property type="molecule type" value="Genomic_DNA"/>
</dbReference>
<evidence type="ECO:0000259" key="1">
    <source>
        <dbReference type="Pfam" id="PF00899"/>
    </source>
</evidence>
<dbReference type="CDD" id="cd01483">
    <property type="entry name" value="E1_enzyme_family"/>
    <property type="match status" value="1"/>
</dbReference>
<evidence type="ECO:0000313" key="3">
    <source>
        <dbReference type="EMBL" id="QSX37799.1"/>
    </source>
</evidence>
<keyword evidence="3" id="KW-0808">Transferase</keyword>
<dbReference type="Pfam" id="PF20590">
    <property type="entry name" value="DUF6791"/>
    <property type="match status" value="1"/>
</dbReference>
<dbReference type="Pfam" id="PF00899">
    <property type="entry name" value="ThiF"/>
    <property type="match status" value="1"/>
</dbReference>
<organism evidence="3 4">
    <name type="scientific">Shewanella sedimentimangrovi</name>
    <dbReference type="NCBI Taxonomy" id="2814293"/>
    <lineage>
        <taxon>Bacteria</taxon>
        <taxon>Pseudomonadati</taxon>
        <taxon>Pseudomonadota</taxon>
        <taxon>Gammaproteobacteria</taxon>
        <taxon>Alteromonadales</taxon>
        <taxon>Shewanellaceae</taxon>
        <taxon>Shewanella</taxon>
    </lineage>
</organism>
<feature type="domain" description="DUF6791" evidence="2">
    <location>
        <begin position="12"/>
        <end position="160"/>
    </location>
</feature>
<dbReference type="GO" id="GO:0016779">
    <property type="term" value="F:nucleotidyltransferase activity"/>
    <property type="evidence" value="ECO:0007669"/>
    <property type="project" value="UniProtKB-KW"/>
</dbReference>
<evidence type="ECO:0000259" key="2">
    <source>
        <dbReference type="Pfam" id="PF20590"/>
    </source>
</evidence>
<dbReference type="NCBIfam" id="NF004805">
    <property type="entry name" value="PRK06153.1-4"/>
    <property type="match status" value="1"/>
</dbReference>
<protein>
    <submittedName>
        <fullName evidence="3">ThiF family adenylyltransferase</fullName>
    </submittedName>
</protein>
<sequence>MSQKPIALNPSVIRLIKDGFDVEVTNQHLLIHSVPYLNSKLEVKAGILACAYSEMGEVDTHPYDHTMWLQGEVPCMGSGQPMVEVINHSRMQELFSGFLVNHYLSNKPNNQPFTNFYDKVHHYHTLLVSQARLIKPNADARIGTVHRERNQDSVFQYPDTASSRVGITAITQKFENDKIAIIGLGGTGSYILDQLAKTPVREIHLFDDDIMEPHNAYRAPGAVPFEILETVPKKVDYYYQLYSNLHRGVVPHSIYVTNENLEELDHFNFVFLSIDSGTARSIITSYLIIKGIPFIDVGLGIERLDYDNGNTALQGSCRVTLATPNKCDHVSKLLVLEDEHNDEVLYESNIQISELNAMNALLAISKWKQYKGFYHDDTENAHNLIYTIAIQSIVRSE</sequence>
<keyword evidence="4" id="KW-1185">Reference proteome</keyword>
<dbReference type="Proteomes" id="UP000663207">
    <property type="component" value="Chromosome"/>
</dbReference>